<keyword evidence="1" id="KW-0812">Transmembrane</keyword>
<dbReference type="OrthoDB" id="5244396at2"/>
<organism evidence="2 3">
    <name type="scientific">Kibdelosporangium aridum</name>
    <dbReference type="NCBI Taxonomy" id="2030"/>
    <lineage>
        <taxon>Bacteria</taxon>
        <taxon>Bacillati</taxon>
        <taxon>Actinomycetota</taxon>
        <taxon>Actinomycetes</taxon>
        <taxon>Pseudonocardiales</taxon>
        <taxon>Pseudonocardiaceae</taxon>
        <taxon>Kibdelosporangium</taxon>
    </lineage>
</organism>
<feature type="transmembrane region" description="Helical" evidence="1">
    <location>
        <begin position="136"/>
        <end position="157"/>
    </location>
</feature>
<dbReference type="GO" id="GO:0005886">
    <property type="term" value="C:plasma membrane"/>
    <property type="evidence" value="ECO:0007669"/>
    <property type="project" value="UniProtKB-SubCell"/>
</dbReference>
<dbReference type="Proteomes" id="UP000287547">
    <property type="component" value="Unassembled WGS sequence"/>
</dbReference>
<feature type="transmembrane region" description="Helical" evidence="1">
    <location>
        <begin position="16"/>
        <end position="39"/>
    </location>
</feature>
<evidence type="ECO:0000256" key="1">
    <source>
        <dbReference type="SAM" id="Phobius"/>
    </source>
</evidence>
<dbReference type="EMBL" id="QHKI01000008">
    <property type="protein sequence ID" value="RSM86587.1"/>
    <property type="molecule type" value="Genomic_DNA"/>
</dbReference>
<evidence type="ECO:0000313" key="3">
    <source>
        <dbReference type="Proteomes" id="UP000287547"/>
    </source>
</evidence>
<dbReference type="GO" id="GO:0140359">
    <property type="term" value="F:ABC-type transporter activity"/>
    <property type="evidence" value="ECO:0007669"/>
    <property type="project" value="InterPro"/>
</dbReference>
<accession>A0A428ZES8</accession>
<keyword evidence="1" id="KW-0472">Membrane</keyword>
<feature type="transmembrane region" description="Helical" evidence="1">
    <location>
        <begin position="222"/>
        <end position="243"/>
    </location>
</feature>
<feature type="transmembrane region" description="Helical" evidence="1">
    <location>
        <begin position="59"/>
        <end position="77"/>
    </location>
</feature>
<sequence>MIDLVSAELRRMTRSMWLVAAIAVVTCVGWGVLQVVVFIRPETVNERLVDGAYSMAQQGYVFAMIIGIIVVASEYRHRTITWAFLVTPKRGHVITAKLLTSTVIGLVLGVAAAAVTTPVVAILLSAYDYPVWTPDVPWVVLGSVVSTALWCLLGAGLGALIRNMVAAITIAFVWFFYIEWALVMMVPAVGKWTPTGVGKAVSGWTRDALSSGPFAAGDLLPVWAGGLLMIGYAIAAAVAARLLSVRRDVT</sequence>
<feature type="transmembrane region" description="Helical" evidence="1">
    <location>
        <begin position="98"/>
        <end position="124"/>
    </location>
</feature>
<evidence type="ECO:0000313" key="2">
    <source>
        <dbReference type="EMBL" id="RSM86587.1"/>
    </source>
</evidence>
<dbReference type="RefSeq" id="WP_051795381.1">
    <property type="nucleotide sequence ID" value="NZ_QHKI01000008.1"/>
</dbReference>
<feature type="transmembrane region" description="Helical" evidence="1">
    <location>
        <begin position="164"/>
        <end position="186"/>
    </location>
</feature>
<dbReference type="AlphaFoldDB" id="A0A428ZES8"/>
<keyword evidence="1" id="KW-1133">Transmembrane helix</keyword>
<protein>
    <recommendedName>
        <fullName evidence="4">ABC transporter permease</fullName>
    </recommendedName>
</protein>
<proteinExistence type="predicted"/>
<comment type="caution">
    <text evidence="2">The sequence shown here is derived from an EMBL/GenBank/DDBJ whole genome shotgun (WGS) entry which is preliminary data.</text>
</comment>
<evidence type="ECO:0008006" key="4">
    <source>
        <dbReference type="Google" id="ProtNLM"/>
    </source>
</evidence>
<gene>
    <name evidence="2" type="ORF">DMH04_13145</name>
</gene>
<name>A0A428ZES8_KIBAR</name>
<reference evidence="2 3" key="1">
    <citation type="submission" date="2018-05" db="EMBL/GenBank/DDBJ databases">
        <title>Evolution of GPA BGCs.</title>
        <authorList>
            <person name="Waglechner N."/>
            <person name="Wright G.D."/>
        </authorList>
    </citation>
    <scope>NUCLEOTIDE SEQUENCE [LARGE SCALE GENOMIC DNA]</scope>
    <source>
        <strain evidence="2 3">A82846</strain>
    </source>
</reference>